<feature type="coiled-coil region" evidence="2">
    <location>
        <begin position="121"/>
        <end position="148"/>
    </location>
</feature>
<name>A0ABM1AEN4_APLCA</name>
<feature type="coiled-coil region" evidence="2">
    <location>
        <begin position="311"/>
        <end position="338"/>
    </location>
</feature>
<dbReference type="SMART" id="SM00055">
    <property type="entry name" value="FCH"/>
    <property type="match status" value="1"/>
</dbReference>
<feature type="compositionally biased region" description="Low complexity" evidence="3">
    <location>
        <begin position="458"/>
        <end position="470"/>
    </location>
</feature>
<dbReference type="RefSeq" id="XP_012946229.1">
    <property type="nucleotide sequence ID" value="XM_013090775.2"/>
</dbReference>
<reference evidence="6" key="1">
    <citation type="submission" date="2025-08" db="UniProtKB">
        <authorList>
            <consortium name="RefSeq"/>
        </authorList>
    </citation>
    <scope>IDENTIFICATION</scope>
</reference>
<dbReference type="InterPro" id="IPR001060">
    <property type="entry name" value="FCH_dom"/>
</dbReference>
<keyword evidence="1 2" id="KW-0175">Coiled coil</keyword>
<evidence type="ECO:0000256" key="1">
    <source>
        <dbReference type="PROSITE-ProRule" id="PRU01077"/>
    </source>
</evidence>
<keyword evidence="5" id="KW-1185">Reference proteome</keyword>
<feature type="region of interest" description="Disordered" evidence="3">
    <location>
        <begin position="457"/>
        <end position="517"/>
    </location>
</feature>
<protein>
    <submittedName>
        <fullName evidence="6">Tyrosine-protein kinase Fer</fullName>
    </submittedName>
</protein>
<dbReference type="GO" id="GO:0016301">
    <property type="term" value="F:kinase activity"/>
    <property type="evidence" value="ECO:0007669"/>
    <property type="project" value="UniProtKB-KW"/>
</dbReference>
<gene>
    <name evidence="6" type="primary">LOC101849517</name>
</gene>
<sequence>MGVAEEMCGRSSHEAMLRVQDAELRLLDSVHHFVLMRVDNDRKYAAGLAKILHATVAKGGDAEFVECCTVFKAWETVIKETERLMKCVRAKTEHLATHTLEVLTQLMTEKKAARRKYADDRHRLDADFAKVQEEVSRLRQEYQKAVERLALDRARYLELVAKGKLKSGQKCDEAKSKFFRSAVRLHKLHNDYVLALHTAQGHQTALRERVLPALVQGHLDTQEATVYKTKYVLQDLLRQTDPSSPDFLSISHNLQDALALVIPGSEYTTGFTQLHKSPLPPETEFTFDPRLLEDYTGTLTPDLIEVNELTADSLNHRLTRLTEDIEQMREELSRTSQLQQTSGLELSSLTSGLSDQSDVELLNSYIDKRASVNHHNKQIQEMEGQLGKLERLAALVRAPLEQLGTEPPPPALDVQEAGEGMWETSAPSLTPAALTSSLKDTHFIKSLSKMNPFKKAAGRAATSSSSSNLSVGGGEEEDRRSMHEDGGHAEEGRKKQTHSYERSEPFLNNSNGPDRTSMVKMKEQGHMVVSTHWP</sequence>
<evidence type="ECO:0000259" key="4">
    <source>
        <dbReference type="PROSITE" id="PS51741"/>
    </source>
</evidence>
<dbReference type="InterPro" id="IPR027267">
    <property type="entry name" value="AH/BAR_dom_sf"/>
</dbReference>
<keyword evidence="6" id="KW-0808">Transferase</keyword>
<evidence type="ECO:0000256" key="2">
    <source>
        <dbReference type="SAM" id="Coils"/>
    </source>
</evidence>
<organism evidence="5 6">
    <name type="scientific">Aplysia californica</name>
    <name type="common">California sea hare</name>
    <dbReference type="NCBI Taxonomy" id="6500"/>
    <lineage>
        <taxon>Eukaryota</taxon>
        <taxon>Metazoa</taxon>
        <taxon>Spiralia</taxon>
        <taxon>Lophotrochozoa</taxon>
        <taxon>Mollusca</taxon>
        <taxon>Gastropoda</taxon>
        <taxon>Heterobranchia</taxon>
        <taxon>Euthyneura</taxon>
        <taxon>Tectipleura</taxon>
        <taxon>Aplysiida</taxon>
        <taxon>Aplysioidea</taxon>
        <taxon>Aplysiidae</taxon>
        <taxon>Aplysia</taxon>
    </lineage>
</organism>
<evidence type="ECO:0000256" key="3">
    <source>
        <dbReference type="SAM" id="MobiDB-lite"/>
    </source>
</evidence>
<accession>A0ABM1AEN4</accession>
<dbReference type="InterPro" id="IPR031160">
    <property type="entry name" value="F_BAR_dom"/>
</dbReference>
<dbReference type="SUPFAM" id="SSF103657">
    <property type="entry name" value="BAR/IMD domain-like"/>
    <property type="match status" value="1"/>
</dbReference>
<dbReference type="GeneID" id="101849517"/>
<evidence type="ECO:0000313" key="5">
    <source>
        <dbReference type="Proteomes" id="UP000694888"/>
    </source>
</evidence>
<feature type="compositionally biased region" description="Basic and acidic residues" evidence="3">
    <location>
        <begin position="477"/>
        <end position="504"/>
    </location>
</feature>
<dbReference type="PROSITE" id="PS51741">
    <property type="entry name" value="F_BAR"/>
    <property type="match status" value="1"/>
</dbReference>
<evidence type="ECO:0000313" key="6">
    <source>
        <dbReference type="RefSeq" id="XP_012946229.1"/>
    </source>
</evidence>
<feature type="domain" description="F-BAR" evidence="4">
    <location>
        <begin position="1"/>
        <end position="266"/>
    </location>
</feature>
<keyword evidence="6" id="KW-0418">Kinase</keyword>
<dbReference type="Proteomes" id="UP000694888">
    <property type="component" value="Unplaced"/>
</dbReference>
<proteinExistence type="predicted"/>
<dbReference type="Gene3D" id="1.20.1270.60">
    <property type="entry name" value="Arfaptin homology (AH) domain/BAR domain"/>
    <property type="match status" value="1"/>
</dbReference>